<name>A0A6J1LWK5_DROHY</name>
<evidence type="ECO:0000313" key="2">
    <source>
        <dbReference type="Proteomes" id="UP000504633"/>
    </source>
</evidence>
<feature type="compositionally biased region" description="Polar residues" evidence="1">
    <location>
        <begin position="148"/>
        <end position="170"/>
    </location>
</feature>
<feature type="compositionally biased region" description="Acidic residues" evidence="1">
    <location>
        <begin position="13"/>
        <end position="22"/>
    </location>
</feature>
<gene>
    <name evidence="3" type="primary">LOC111599462</name>
</gene>
<dbReference type="OrthoDB" id="7871672at2759"/>
<dbReference type="OMA" id="WSNNISY"/>
<feature type="region of interest" description="Disordered" evidence="1">
    <location>
        <begin position="185"/>
        <end position="250"/>
    </location>
</feature>
<dbReference type="RefSeq" id="XP_023170900.1">
    <property type="nucleotide sequence ID" value="XM_023315132.2"/>
</dbReference>
<feature type="region of interest" description="Disordered" evidence="1">
    <location>
        <begin position="1"/>
        <end position="172"/>
    </location>
</feature>
<reference evidence="3" key="1">
    <citation type="submission" date="2025-08" db="UniProtKB">
        <authorList>
            <consortium name="RefSeq"/>
        </authorList>
    </citation>
    <scope>IDENTIFICATION</scope>
    <source>
        <strain evidence="3">15085-1641.00</strain>
        <tissue evidence="3">Whole body</tissue>
    </source>
</reference>
<accession>A0A6J1LWK5</accession>
<protein>
    <submittedName>
        <fullName evidence="3">Uncharacterized protein LOC111599462</fullName>
    </submittedName>
</protein>
<feature type="compositionally biased region" description="Acidic residues" evidence="1">
    <location>
        <begin position="64"/>
        <end position="85"/>
    </location>
</feature>
<dbReference type="Proteomes" id="UP000504633">
    <property type="component" value="Unplaced"/>
</dbReference>
<dbReference type="GeneID" id="111599462"/>
<evidence type="ECO:0000313" key="3">
    <source>
        <dbReference type="RefSeq" id="XP_023170900.1"/>
    </source>
</evidence>
<organism evidence="2 3">
    <name type="scientific">Drosophila hydei</name>
    <name type="common">Fruit fly</name>
    <dbReference type="NCBI Taxonomy" id="7224"/>
    <lineage>
        <taxon>Eukaryota</taxon>
        <taxon>Metazoa</taxon>
        <taxon>Ecdysozoa</taxon>
        <taxon>Arthropoda</taxon>
        <taxon>Hexapoda</taxon>
        <taxon>Insecta</taxon>
        <taxon>Pterygota</taxon>
        <taxon>Neoptera</taxon>
        <taxon>Endopterygota</taxon>
        <taxon>Diptera</taxon>
        <taxon>Brachycera</taxon>
        <taxon>Muscomorpha</taxon>
        <taxon>Ephydroidea</taxon>
        <taxon>Drosophilidae</taxon>
        <taxon>Drosophila</taxon>
    </lineage>
</organism>
<keyword evidence="2" id="KW-1185">Reference proteome</keyword>
<sequence length="331" mass="36389">MPFLPNVPHIVGDDDDLSEADDQAQIPEAHSDRTAALNTAGAPTSVADQKTIDSPSSELSDSSYDNESDADEEDSNCTAEEEEDWSNNISYIVRTPESETESIVEHQPLNAPPAKVDMETEPTEVEERAEVAAMDCEDSNTKPDMLTFSVSSSPAEENCNATRSPNSSPEMETEFVNRDCERLKESPLTNPNAENLTGDFSPPSRRRSLRSASRIPGKYLSAPAKNARPRSRKLKLNGNSSPAKTIGARVAKRPRQSICLTKSPVKKPTVLLARPVEVTEYFTNISATLVSHRVNLMPFLAMRKRIDRLVGEAIAKTKIQRENNPVNVNVL</sequence>
<proteinExistence type="predicted"/>
<feature type="compositionally biased region" description="Low complexity" evidence="1">
    <location>
        <begin position="53"/>
        <end position="63"/>
    </location>
</feature>
<dbReference type="KEGG" id="dhe:111599462"/>
<dbReference type="AlphaFoldDB" id="A0A6J1LWK5"/>
<evidence type="ECO:0000256" key="1">
    <source>
        <dbReference type="SAM" id="MobiDB-lite"/>
    </source>
</evidence>